<dbReference type="PANTHER" id="PTHR34128:SF2">
    <property type="entry name" value="CYTOCHROME C-TYPE BIOGENESIS PROTEIN CCME HOMOLOG, MITOCHONDRIAL"/>
    <property type="match status" value="1"/>
</dbReference>
<evidence type="ECO:0000256" key="10">
    <source>
        <dbReference type="PIRSR" id="PIRSR604329-50"/>
    </source>
</evidence>
<evidence type="ECO:0000256" key="6">
    <source>
        <dbReference type="ARBA" id="ARBA00022968"/>
    </source>
</evidence>
<dbReference type="RefSeq" id="WP_156090370.1">
    <property type="nucleotide sequence ID" value="NZ_JAQQGQ010000078.1"/>
</dbReference>
<dbReference type="GO" id="GO:0046872">
    <property type="term" value="F:metal ion binding"/>
    <property type="evidence" value="ECO:0007669"/>
    <property type="project" value="UniProtKB-KW"/>
</dbReference>
<evidence type="ECO:0000256" key="3">
    <source>
        <dbReference type="ARBA" id="ARBA00022692"/>
    </source>
</evidence>
<dbReference type="GO" id="GO:0017004">
    <property type="term" value="P:cytochrome complex assembly"/>
    <property type="evidence" value="ECO:0007669"/>
    <property type="project" value="UniProtKB-KW"/>
</dbReference>
<dbReference type="SUPFAM" id="SSF82093">
    <property type="entry name" value="Heme chaperone CcmE"/>
    <property type="match status" value="1"/>
</dbReference>
<evidence type="ECO:0000256" key="1">
    <source>
        <dbReference type="ARBA" id="ARBA00004370"/>
    </source>
</evidence>
<dbReference type="Gene3D" id="2.40.50.140">
    <property type="entry name" value="Nucleic acid-binding proteins"/>
    <property type="match status" value="1"/>
</dbReference>
<evidence type="ECO:0000256" key="8">
    <source>
        <dbReference type="ARBA" id="ARBA00023004"/>
    </source>
</evidence>
<feature type="binding site" description="axial binding residue" evidence="10">
    <location>
        <position position="120"/>
    </location>
    <ligand>
        <name>heme</name>
        <dbReference type="ChEBI" id="CHEBI:30413"/>
    </ligand>
    <ligandPart>
        <name>Fe</name>
        <dbReference type="ChEBI" id="CHEBI:18248"/>
    </ligandPart>
</feature>
<evidence type="ECO:0000256" key="7">
    <source>
        <dbReference type="ARBA" id="ARBA00022989"/>
    </source>
</evidence>
<dbReference type="GO" id="GO:0017003">
    <property type="term" value="P:protein-heme linkage"/>
    <property type="evidence" value="ECO:0007669"/>
    <property type="project" value="InterPro"/>
</dbReference>
<evidence type="ECO:0000313" key="11">
    <source>
        <dbReference type="EMBL" id="UWZ58647.1"/>
    </source>
</evidence>
<dbReference type="AlphaFoldDB" id="A0A9Q9MRM2"/>
<name>A0A9Q9MRM2_9ACTN</name>
<feature type="binding site" description="covalent" evidence="10">
    <location>
        <position position="116"/>
    </location>
    <ligand>
        <name>heme</name>
        <dbReference type="ChEBI" id="CHEBI:30413"/>
    </ligand>
</feature>
<keyword evidence="3" id="KW-0812">Transmembrane</keyword>
<evidence type="ECO:0000256" key="9">
    <source>
        <dbReference type="ARBA" id="ARBA00023136"/>
    </source>
</evidence>
<dbReference type="Proteomes" id="UP001058003">
    <property type="component" value="Chromosome"/>
</dbReference>
<sequence length="131" mass="14020">MTPRTSRWLLAAAVAGTAGILTVAGLQDTLTYYRTPSEVLRQPTEARVRLGGEVVPGSLHRSGEHTRFRIGDGAAEVAVDQAADLPGLVREGQQVVVEGILGPDRVFRSDTVMAKHGNEYRAATAAAEVRR</sequence>
<keyword evidence="5" id="KW-0201">Cytochrome c-type biogenesis</keyword>
<evidence type="ECO:0000256" key="4">
    <source>
        <dbReference type="ARBA" id="ARBA00022723"/>
    </source>
</evidence>
<keyword evidence="4 10" id="KW-0479">Metal-binding</keyword>
<evidence type="ECO:0000313" key="12">
    <source>
        <dbReference type="Proteomes" id="UP001058003"/>
    </source>
</evidence>
<dbReference type="GO" id="GO:0020037">
    <property type="term" value="F:heme binding"/>
    <property type="evidence" value="ECO:0007669"/>
    <property type="project" value="InterPro"/>
</dbReference>
<dbReference type="InterPro" id="IPR004329">
    <property type="entry name" value="CcmE"/>
</dbReference>
<evidence type="ECO:0000256" key="5">
    <source>
        <dbReference type="ARBA" id="ARBA00022748"/>
    </source>
</evidence>
<gene>
    <name evidence="11" type="ORF">Daura_22240</name>
</gene>
<keyword evidence="9" id="KW-0472">Membrane</keyword>
<dbReference type="InterPro" id="IPR012340">
    <property type="entry name" value="NA-bd_OB-fold"/>
</dbReference>
<evidence type="ECO:0000256" key="2">
    <source>
        <dbReference type="ARBA" id="ARBA00022617"/>
    </source>
</evidence>
<keyword evidence="8 10" id="KW-0408">Iron</keyword>
<keyword evidence="12" id="KW-1185">Reference proteome</keyword>
<keyword evidence="6" id="KW-0735">Signal-anchor</keyword>
<dbReference type="OrthoDB" id="9793584at2"/>
<accession>A0A9Q9MRM2</accession>
<protein>
    <submittedName>
        <fullName evidence="11">Cytochrome c maturation protein CcmE</fullName>
    </submittedName>
</protein>
<dbReference type="Pfam" id="PF03100">
    <property type="entry name" value="CcmE"/>
    <property type="match status" value="1"/>
</dbReference>
<comment type="subcellular location">
    <subcellularLocation>
        <location evidence="1">Membrane</location>
    </subcellularLocation>
</comment>
<reference evidence="11" key="1">
    <citation type="submission" date="2021-04" db="EMBL/GenBank/DDBJ databases">
        <title>Dactylosporangium aurantiacum NRRL B-8018 full assembly.</title>
        <authorList>
            <person name="Hartkoorn R.C."/>
            <person name="Beaudoing E."/>
            <person name="Hot D."/>
        </authorList>
    </citation>
    <scope>NUCLEOTIDE SEQUENCE</scope>
    <source>
        <strain evidence="11">NRRL B-8018</strain>
    </source>
</reference>
<keyword evidence="2 10" id="KW-0349">Heme</keyword>
<proteinExistence type="predicted"/>
<keyword evidence="7" id="KW-1133">Transmembrane helix</keyword>
<dbReference type="EMBL" id="CP073767">
    <property type="protein sequence ID" value="UWZ58647.1"/>
    <property type="molecule type" value="Genomic_DNA"/>
</dbReference>
<dbReference type="GO" id="GO:0005886">
    <property type="term" value="C:plasma membrane"/>
    <property type="evidence" value="ECO:0007669"/>
    <property type="project" value="InterPro"/>
</dbReference>
<dbReference type="PANTHER" id="PTHR34128">
    <property type="entry name" value="CYTOCHROME C-TYPE BIOGENESIS PROTEIN CCME HOMOLOG, MITOCHONDRIAL"/>
    <property type="match status" value="1"/>
</dbReference>
<dbReference type="KEGG" id="daur:Daura_22240"/>
<dbReference type="InterPro" id="IPR036127">
    <property type="entry name" value="CcmE-like_sf"/>
</dbReference>
<organism evidence="11 12">
    <name type="scientific">Dactylosporangium aurantiacum</name>
    <dbReference type="NCBI Taxonomy" id="35754"/>
    <lineage>
        <taxon>Bacteria</taxon>
        <taxon>Bacillati</taxon>
        <taxon>Actinomycetota</taxon>
        <taxon>Actinomycetes</taxon>
        <taxon>Micromonosporales</taxon>
        <taxon>Micromonosporaceae</taxon>
        <taxon>Dactylosporangium</taxon>
    </lineage>
</organism>